<name>W6M4H0_9GAMM</name>
<dbReference type="Proteomes" id="UP000035760">
    <property type="component" value="Unassembled WGS sequence"/>
</dbReference>
<evidence type="ECO:0000259" key="3">
    <source>
        <dbReference type="SMART" id="SM00854"/>
    </source>
</evidence>
<dbReference type="PANTHER" id="PTHR33393">
    <property type="entry name" value="POLYGLUTAMINE SYNTHESIS ACCESSORY PROTEIN RV0574C-RELATED"/>
    <property type="match status" value="1"/>
</dbReference>
<keyword evidence="5" id="KW-1185">Reference proteome</keyword>
<dbReference type="PROSITE" id="PS51257">
    <property type="entry name" value="PROKAR_LIPOPROTEIN"/>
    <property type="match status" value="1"/>
</dbReference>
<gene>
    <name evidence="4" type="ORF">BN873_330054</name>
</gene>
<dbReference type="InterPro" id="IPR052169">
    <property type="entry name" value="CW_Biosynth-Accessory"/>
</dbReference>
<proteinExistence type="inferred from homology"/>
<feature type="signal peptide" evidence="2">
    <location>
        <begin position="1"/>
        <end position="20"/>
    </location>
</feature>
<evidence type="ECO:0000313" key="4">
    <source>
        <dbReference type="EMBL" id="CDI02577.1"/>
    </source>
</evidence>
<reference evidence="4" key="2">
    <citation type="submission" date="2014-03" db="EMBL/GenBank/DDBJ databases">
        <title>Candidatus Competibacter-lineage genomes retrieved from metagenomes reveal functional metabolic diversity.</title>
        <authorList>
            <person name="McIlroy S.J."/>
            <person name="Albertsen M."/>
            <person name="Andresen E.K."/>
            <person name="Saunders A.M."/>
            <person name="Kristiansen R."/>
            <person name="Stokholm-Bjerregaard M."/>
            <person name="Nielsen K.L."/>
            <person name="Nielsen P.H."/>
        </authorList>
    </citation>
    <scope>NUCLEOTIDE SEQUENCE</scope>
    <source>
        <strain evidence="4">Run_A_D11</strain>
    </source>
</reference>
<dbReference type="Pfam" id="PF13620">
    <property type="entry name" value="CarboxypepD_reg"/>
    <property type="match status" value="1"/>
</dbReference>
<comment type="caution">
    <text evidence="4">The sequence shown here is derived from an EMBL/GenBank/DDBJ whole genome shotgun (WGS) entry which is preliminary data.</text>
</comment>
<dbReference type="STRING" id="1400863.BN873_330054"/>
<evidence type="ECO:0000256" key="1">
    <source>
        <dbReference type="ARBA" id="ARBA00005662"/>
    </source>
</evidence>
<dbReference type="SUPFAM" id="SSF56300">
    <property type="entry name" value="Metallo-dependent phosphatases"/>
    <property type="match status" value="1"/>
</dbReference>
<dbReference type="PANTHER" id="PTHR33393:SF13">
    <property type="entry name" value="PGA BIOSYNTHESIS PROTEIN CAPA"/>
    <property type="match status" value="1"/>
</dbReference>
<reference evidence="4" key="1">
    <citation type="submission" date="2013-07" db="EMBL/GenBank/DDBJ databases">
        <authorList>
            <person name="McIlroy S."/>
        </authorList>
    </citation>
    <scope>NUCLEOTIDE SEQUENCE [LARGE SCALE GENOMIC DNA]</scope>
    <source>
        <strain evidence="4">Run_A_D11</strain>
    </source>
</reference>
<dbReference type="SMART" id="SM00854">
    <property type="entry name" value="PGA_cap"/>
    <property type="match status" value="1"/>
</dbReference>
<dbReference type="AlphaFoldDB" id="W6M4H0"/>
<comment type="similarity">
    <text evidence="1">Belongs to the CapA family.</text>
</comment>
<dbReference type="Gene3D" id="2.60.40.1120">
    <property type="entry name" value="Carboxypeptidase-like, regulatory domain"/>
    <property type="match status" value="1"/>
</dbReference>
<evidence type="ECO:0000313" key="5">
    <source>
        <dbReference type="Proteomes" id="UP000035760"/>
    </source>
</evidence>
<dbReference type="SUPFAM" id="SSF49464">
    <property type="entry name" value="Carboxypeptidase regulatory domain-like"/>
    <property type="match status" value="1"/>
</dbReference>
<keyword evidence="2" id="KW-0732">Signal</keyword>
<evidence type="ECO:0000256" key="2">
    <source>
        <dbReference type="SAM" id="SignalP"/>
    </source>
</evidence>
<dbReference type="EMBL" id="CBTJ020000040">
    <property type="protein sequence ID" value="CDI02577.1"/>
    <property type="molecule type" value="Genomic_DNA"/>
</dbReference>
<dbReference type="RefSeq" id="WP_048672908.1">
    <property type="nucleotide sequence ID" value="NZ_CBTJ020000040.1"/>
</dbReference>
<feature type="domain" description="Capsule synthesis protein CapA" evidence="3">
    <location>
        <begin position="115"/>
        <end position="386"/>
    </location>
</feature>
<dbReference type="InterPro" id="IPR008969">
    <property type="entry name" value="CarboxyPept-like_regulatory"/>
</dbReference>
<dbReference type="CDD" id="cd07381">
    <property type="entry name" value="MPP_CapA"/>
    <property type="match status" value="1"/>
</dbReference>
<dbReference type="InterPro" id="IPR029052">
    <property type="entry name" value="Metallo-depent_PP-like"/>
</dbReference>
<sequence>MRIRPLILLAVLSLATLGCGGGGGSADSNNAPLPTPSGNISGLVIDLDGHPIKDAQVELAGSTTRTDASGQFSLTAKSPGWVTVRHAQFLSRTRAAFPDRRLLVRLTPDDGETITLHLAGDTMFGRRFYDPNNDGDTRDGLIQIGNEAQGQAQLLRYIQPLLTNADVTALNLESPLASVPYFDPTQPRPSAFHPTKAFVFASHVSAPLALRDAGVDVVDLGNNHMYDLLEGGITETTITLDGSGYPIGTGQFGAGHTEAAAWQPAFFTTGNTTVAFVACTTVTGFEHPISYVANGTQKGGAARCAEKPLQAALQTARTRAQIVVMMIHGGVEYGRNPSPIVQEFSAIARKAGASLIINHHPHVVGGLDWQNGVLTAWTVGNMLFDQDVWPTFESYLIGVQLRRGQVIHAYVEPLMIADYVPRPVVGTLAEYVARGAAGRAPGPFLIEDGATEVDIGGRAVAQKVAVSLDGGTGAGTLYRFENGAWLDGAQGSGTVLPGRDVLWVGSFEDESADDQANPGLLWDLGGNDDRMIGSAYAYEGQAGVRLRRLFSNSTDLVLTPKHRILIKPNRKVSVIGRVRTNGNVSLQLSWYRDSSGASSLQTVVPDLVPNNDTWQPFRVDTTTPNFPEVDDLDNQNPLKPAVGLFLRLAPPGRDRATADFDNIRLILWEEPGIAPSAQHDYLQVIGAVSATLRRDVLPGAENWEPPPAAKAVP</sequence>
<dbReference type="OrthoDB" id="9810718at2"/>
<dbReference type="Pfam" id="PF09587">
    <property type="entry name" value="PGA_cap"/>
    <property type="match status" value="1"/>
</dbReference>
<feature type="chain" id="PRO_5004878450" description="Capsule synthesis protein CapA domain-containing protein" evidence="2">
    <location>
        <begin position="21"/>
        <end position="713"/>
    </location>
</feature>
<accession>W6M4H0</accession>
<dbReference type="Gene3D" id="3.60.21.10">
    <property type="match status" value="1"/>
</dbReference>
<organism evidence="4 5">
    <name type="scientific">Candidatus Competibacter denitrificans Run_A_D11</name>
    <dbReference type="NCBI Taxonomy" id="1400863"/>
    <lineage>
        <taxon>Bacteria</taxon>
        <taxon>Pseudomonadati</taxon>
        <taxon>Pseudomonadota</taxon>
        <taxon>Gammaproteobacteria</taxon>
        <taxon>Candidatus Competibacteraceae</taxon>
        <taxon>Candidatus Competibacter</taxon>
    </lineage>
</organism>
<dbReference type="InterPro" id="IPR019079">
    <property type="entry name" value="Capsule_synth_CapA"/>
</dbReference>
<protein>
    <recommendedName>
        <fullName evidence="3">Capsule synthesis protein CapA domain-containing protein</fullName>
    </recommendedName>
</protein>